<dbReference type="Proteomes" id="UP000332933">
    <property type="component" value="Unassembled WGS sequence"/>
</dbReference>
<feature type="transmembrane region" description="Helical" evidence="4">
    <location>
        <begin position="776"/>
        <end position="797"/>
    </location>
</feature>
<evidence type="ECO:0000256" key="3">
    <source>
        <dbReference type="SAM" id="MobiDB-lite"/>
    </source>
</evidence>
<name>A0A485LAS7_9STRA</name>
<dbReference type="GO" id="GO:0005230">
    <property type="term" value="F:extracellular ligand-gated monoatomic ion channel activity"/>
    <property type="evidence" value="ECO:0007669"/>
    <property type="project" value="InterPro"/>
</dbReference>
<dbReference type="InterPro" id="IPR036719">
    <property type="entry name" value="Neuro-gated_channel_TM_sf"/>
</dbReference>
<proteinExistence type="predicted"/>
<dbReference type="GO" id="GO:0016020">
    <property type="term" value="C:membrane"/>
    <property type="evidence" value="ECO:0007669"/>
    <property type="project" value="UniProtKB-SubCell"/>
</dbReference>
<dbReference type="Gene3D" id="2.70.170.10">
    <property type="entry name" value="Neurotransmitter-gated ion-channel ligand-binding domain"/>
    <property type="match status" value="1"/>
</dbReference>
<reference evidence="5" key="2">
    <citation type="submission" date="2019-06" db="EMBL/GenBank/DDBJ databases">
        <title>Genomics analysis of Aphanomyces spp. identifies a new class of oomycete effector associated with host adaptation.</title>
        <authorList>
            <person name="Gaulin E."/>
        </authorList>
    </citation>
    <scope>NUCLEOTIDE SEQUENCE</scope>
    <source>
        <strain evidence="5">CBS 578.67</strain>
    </source>
</reference>
<evidence type="ECO:0000256" key="2">
    <source>
        <dbReference type="SAM" id="Coils"/>
    </source>
</evidence>
<accession>A0A485LAS7</accession>
<evidence type="ECO:0000256" key="4">
    <source>
        <dbReference type="SAM" id="Phobius"/>
    </source>
</evidence>
<dbReference type="EMBL" id="VJMH01006398">
    <property type="protein sequence ID" value="KAF0690009.1"/>
    <property type="molecule type" value="Genomic_DNA"/>
</dbReference>
<feature type="coiled-coil region" evidence="2">
    <location>
        <begin position="218"/>
        <end position="276"/>
    </location>
</feature>
<keyword evidence="2" id="KW-0175">Coiled coil</keyword>
<evidence type="ECO:0000313" key="6">
    <source>
        <dbReference type="EMBL" id="VFT95307.1"/>
    </source>
</evidence>
<comment type="subcellular location">
    <subcellularLocation>
        <location evidence="1">Membrane</location>
        <topology evidence="1">Multi-pass membrane protein</topology>
    </subcellularLocation>
</comment>
<dbReference type="OrthoDB" id="71440at2759"/>
<evidence type="ECO:0000313" key="5">
    <source>
        <dbReference type="EMBL" id="KAF0690009.1"/>
    </source>
</evidence>
<sequence length="878" mass="99471">MSVEGAPTQAASTALGLPAVPPSSDPQRLLSYVLQIMPQYTSMELSATHFRLYNQHLLSTVEHLKQSLAMVQDRVRDEEEKRFFLEKYASEVVKERNELLHHKGKKTHKLWHNCCRKHAAFDLDVTPSIASLRGEKLTEVNLELKQAHDALREKDRLLQAAQHVVQTKQIEFDVHMTTCRRERDQLHNFISQISGLQTSQERLLYEAQSQVAREVEVRDRFHAEMDQLHHRLEALEDEVGMRGAALAAKEAEITQLQASLEKAAEVERELQRACNRLAQPNREVEIEALKSQIEALETRDIKEITRRYTKHIHVLELELKKHERTIDELQHALVRTQPMTLDEMSEHGSWNDSFGGASSAAVSRNDDHEEAMPSPPPLWEDSSMGTSHIRHNSQAMSHSSEAASDDDDRQAILQQLQLLVAQSSQRRQEEEAKVEVDQQYLTQVRRRIAERSSANEWFVQERSFKVTMHKVIDGDEWRESSTPVAHKTSHLLDLISDFGVWKSEALPQTTTVAAPPAPTKTRLYCIPSIMDIVSIDPIDETFTVKLTLYVLWPVDLDAVGLSDVVARAVAHGHYTNMTPDEQTTFAAASPTPGITLFNAVEWFETPAADIRVYGGRLGRPTYVMWNRSLHVKLRERWELGHFPFDIQDLSLDLRLNDAKSWDVFDLTVASVQFHRAAVELTEFRLLAPCIQRETPAHKATKVRLRVQRIATYYVQNIVVIMCLLSLLGPLVFVLDVDDLGDRLSTVLTLLLTAVAFKFVISSALPKVPYNTLLDSFVLASTISLVLVAFLCTVPKLLVTDDNLQIPRLVNMVLGYVALGIAVGIPIVWSAVVRVTVYHSGDTVQPVELVAKKNWYHFQFSPTPFIAKWTKAGCDVSKE</sequence>
<dbReference type="InterPro" id="IPR036734">
    <property type="entry name" value="Neur_chan_lig-bd_sf"/>
</dbReference>
<evidence type="ECO:0000313" key="7">
    <source>
        <dbReference type="Proteomes" id="UP000332933"/>
    </source>
</evidence>
<evidence type="ECO:0000256" key="1">
    <source>
        <dbReference type="ARBA" id="ARBA00004141"/>
    </source>
</evidence>
<keyword evidence="7" id="KW-1185">Reference proteome</keyword>
<dbReference type="InterPro" id="IPR038050">
    <property type="entry name" value="Neuro_actylchol_rec"/>
</dbReference>
<feature type="transmembrane region" description="Helical" evidence="4">
    <location>
        <begin position="746"/>
        <end position="764"/>
    </location>
</feature>
<dbReference type="SUPFAM" id="SSF90112">
    <property type="entry name" value="Neurotransmitter-gated ion-channel transmembrane pore"/>
    <property type="match status" value="1"/>
</dbReference>
<reference evidence="6 7" key="1">
    <citation type="submission" date="2019-03" db="EMBL/GenBank/DDBJ databases">
        <authorList>
            <person name="Gaulin E."/>
            <person name="Dumas B."/>
        </authorList>
    </citation>
    <scope>NUCLEOTIDE SEQUENCE [LARGE SCALE GENOMIC DNA]</scope>
    <source>
        <strain evidence="6">CBS 568.67</strain>
    </source>
</reference>
<dbReference type="EMBL" id="CAADRA010006419">
    <property type="protein sequence ID" value="VFT95307.1"/>
    <property type="molecule type" value="Genomic_DNA"/>
</dbReference>
<gene>
    <name evidence="6" type="primary">Aste57867_18571</name>
    <name evidence="5" type="ORF">As57867_018509</name>
    <name evidence="6" type="ORF">ASTE57867_18571</name>
</gene>
<protein>
    <submittedName>
        <fullName evidence="6">Aste57867_18571 protein</fullName>
    </submittedName>
</protein>
<feature type="transmembrane region" description="Helical" evidence="4">
    <location>
        <begin position="712"/>
        <end position="734"/>
    </location>
</feature>
<organism evidence="6 7">
    <name type="scientific">Aphanomyces stellatus</name>
    <dbReference type="NCBI Taxonomy" id="120398"/>
    <lineage>
        <taxon>Eukaryota</taxon>
        <taxon>Sar</taxon>
        <taxon>Stramenopiles</taxon>
        <taxon>Oomycota</taxon>
        <taxon>Saprolegniomycetes</taxon>
        <taxon>Saprolegniales</taxon>
        <taxon>Verrucalvaceae</taxon>
        <taxon>Aphanomyces</taxon>
    </lineage>
</organism>
<feature type="region of interest" description="Disordered" evidence="3">
    <location>
        <begin position="1"/>
        <end position="23"/>
    </location>
</feature>
<keyword evidence="4" id="KW-0812">Transmembrane</keyword>
<keyword evidence="4" id="KW-1133">Transmembrane helix</keyword>
<keyword evidence="4" id="KW-0472">Membrane</keyword>
<feature type="region of interest" description="Disordered" evidence="3">
    <location>
        <begin position="343"/>
        <end position="407"/>
    </location>
</feature>
<feature type="transmembrane region" description="Helical" evidence="4">
    <location>
        <begin position="809"/>
        <end position="831"/>
    </location>
</feature>
<dbReference type="PANTHER" id="PTHR18945">
    <property type="entry name" value="NEUROTRANSMITTER GATED ION CHANNEL"/>
    <property type="match status" value="1"/>
</dbReference>
<dbReference type="AlphaFoldDB" id="A0A485LAS7"/>
<dbReference type="GO" id="GO:0004888">
    <property type="term" value="F:transmembrane signaling receptor activity"/>
    <property type="evidence" value="ECO:0007669"/>
    <property type="project" value="InterPro"/>
</dbReference>
<dbReference type="Gene3D" id="1.20.58.390">
    <property type="entry name" value="Neurotransmitter-gated ion-channel transmembrane domain"/>
    <property type="match status" value="1"/>
</dbReference>
<dbReference type="InterPro" id="IPR006201">
    <property type="entry name" value="Neur_channel"/>
</dbReference>